<evidence type="ECO:0000256" key="2">
    <source>
        <dbReference type="ARBA" id="ARBA00022679"/>
    </source>
</evidence>
<dbReference type="SUPFAM" id="SSF51161">
    <property type="entry name" value="Trimeric LpxA-like enzymes"/>
    <property type="match status" value="1"/>
</dbReference>
<feature type="domain" description="Maltose/galactoside acetyltransferase" evidence="4">
    <location>
        <begin position="43"/>
        <end position="103"/>
    </location>
</feature>
<dbReference type="InterPro" id="IPR024688">
    <property type="entry name" value="Mac_dom"/>
</dbReference>
<reference evidence="5" key="1">
    <citation type="submission" date="2021-07" db="EMBL/GenBank/DDBJ databases">
        <authorList>
            <person name="Durling M."/>
        </authorList>
    </citation>
    <scope>NUCLEOTIDE SEQUENCE</scope>
</reference>
<proteinExistence type="inferred from homology"/>
<dbReference type="Pfam" id="PF00132">
    <property type="entry name" value="Hexapep"/>
    <property type="match status" value="1"/>
</dbReference>
<dbReference type="GO" id="GO:0016407">
    <property type="term" value="F:acetyltransferase activity"/>
    <property type="evidence" value="ECO:0007669"/>
    <property type="project" value="InterPro"/>
</dbReference>
<evidence type="ECO:0000259" key="4">
    <source>
        <dbReference type="SMART" id="SM01266"/>
    </source>
</evidence>
<dbReference type="Pfam" id="PF12464">
    <property type="entry name" value="Mac"/>
    <property type="match status" value="1"/>
</dbReference>
<evidence type="ECO:0000256" key="3">
    <source>
        <dbReference type="ARBA" id="ARBA00023315"/>
    </source>
</evidence>
<keyword evidence="6" id="KW-1185">Reference proteome</keyword>
<comment type="similarity">
    <text evidence="1">Belongs to the transferase hexapeptide repeat family.</text>
</comment>
<keyword evidence="2" id="KW-0808">Transferase</keyword>
<dbReference type="FunFam" id="2.160.10.10:FF:000025">
    <property type="entry name" value="Hexapeptide-repeat containing-acetyltransferase"/>
    <property type="match status" value="1"/>
</dbReference>
<dbReference type="PANTHER" id="PTHR23416:SF23">
    <property type="entry name" value="ACETYLTRANSFERASE C18B11.09C-RELATED"/>
    <property type="match status" value="1"/>
</dbReference>
<dbReference type="SMART" id="SM01266">
    <property type="entry name" value="Mac"/>
    <property type="match status" value="1"/>
</dbReference>
<dbReference type="Proteomes" id="UP000701801">
    <property type="component" value="Unassembled WGS sequence"/>
</dbReference>
<dbReference type="OrthoDB" id="25818at2759"/>
<keyword evidence="3" id="KW-0012">Acyltransferase</keyword>
<dbReference type="CDD" id="cd03357">
    <property type="entry name" value="LbH_MAT_GAT"/>
    <property type="match status" value="1"/>
</dbReference>
<dbReference type="InterPro" id="IPR001451">
    <property type="entry name" value="Hexapep"/>
</dbReference>
<comment type="caution">
    <text evidence="5">The sequence shown here is derived from an EMBL/GenBank/DDBJ whole genome shotgun (WGS) entry which is preliminary data.</text>
</comment>
<dbReference type="PANTHER" id="PTHR23416">
    <property type="entry name" value="SIALIC ACID SYNTHASE-RELATED"/>
    <property type="match status" value="1"/>
</dbReference>
<dbReference type="InterPro" id="IPR051159">
    <property type="entry name" value="Hexapeptide_acetyltransf"/>
</dbReference>
<name>A0A9N9PYD4_9HELO</name>
<gene>
    <name evidence="5" type="ORF">HYALB_00010922</name>
</gene>
<dbReference type="GO" id="GO:0008374">
    <property type="term" value="F:O-acyltransferase activity"/>
    <property type="evidence" value="ECO:0007669"/>
    <property type="project" value="TreeGrafter"/>
</dbReference>
<dbReference type="AlphaFoldDB" id="A0A9N9PYD4"/>
<protein>
    <recommendedName>
        <fullName evidence="4">Maltose/galactoside acetyltransferase domain-containing protein</fullName>
    </recommendedName>
</protein>
<sequence length="232" mass="25581">MAAIPILPNGPSKVTGLIPQKEKNQEIIAQARKLNNTPWCEQYERMISGMLYDSLVPELEEGRLRSRKLMKKYNDYLPEDATTTSLGERREEMLRNHLGYVGKDCWIETPIYLDYGCNISIGERFYANTNLVILDCGLVTIGDRVMFGPSVSIYAATHETEVQSRRDNIEFAKEVTIGNDCWIGGNVVILAGVSIGEGCTIAAGAVVTKSVPPYSVAAGVPARVVKKVQPVE</sequence>
<evidence type="ECO:0000256" key="1">
    <source>
        <dbReference type="ARBA" id="ARBA00007274"/>
    </source>
</evidence>
<accession>A0A9N9PYD4</accession>
<dbReference type="InterPro" id="IPR011004">
    <property type="entry name" value="Trimer_LpxA-like_sf"/>
</dbReference>
<organism evidence="5 6">
    <name type="scientific">Hymenoscyphus albidus</name>
    <dbReference type="NCBI Taxonomy" id="595503"/>
    <lineage>
        <taxon>Eukaryota</taxon>
        <taxon>Fungi</taxon>
        <taxon>Dikarya</taxon>
        <taxon>Ascomycota</taxon>
        <taxon>Pezizomycotina</taxon>
        <taxon>Leotiomycetes</taxon>
        <taxon>Helotiales</taxon>
        <taxon>Helotiaceae</taxon>
        <taxon>Hymenoscyphus</taxon>
    </lineage>
</organism>
<dbReference type="EMBL" id="CAJVRM010000053">
    <property type="protein sequence ID" value="CAG8972690.1"/>
    <property type="molecule type" value="Genomic_DNA"/>
</dbReference>
<evidence type="ECO:0000313" key="5">
    <source>
        <dbReference type="EMBL" id="CAG8972690.1"/>
    </source>
</evidence>
<dbReference type="Gene3D" id="2.160.10.10">
    <property type="entry name" value="Hexapeptide repeat proteins"/>
    <property type="match status" value="1"/>
</dbReference>
<evidence type="ECO:0000313" key="6">
    <source>
        <dbReference type="Proteomes" id="UP000701801"/>
    </source>
</evidence>